<sequence length="277" mass="30388">MGRKGLNPADAHRRAQKEKQKAKNKKQRELGREARQILHRPDELKKKLEGILAEEEREAIHAKGGGAKGVSLKRQVYQKAYEASIVKQKEREHRQRREERAERGAAEARGEVMPARGERQHQQHHQNHQHRRPPAQGITRAPRPSGRPPHHQHQHRPHPPAPPAVASASPAQGSVTVVAAPALTIKRAEKSEGLIAMVPASLRNKQRQGAAMVKKQKKNLFGLAPAASNLVVESAKQIVEEKAAGAGAADLEPPKAKADDFGNFMSELGDLGAFDAS</sequence>
<dbReference type="AlphaFoldDB" id="A0A7S2T6Z8"/>
<dbReference type="EMBL" id="HBHM01000045">
    <property type="protein sequence ID" value="CAD9720764.1"/>
    <property type="molecule type" value="Transcribed_RNA"/>
</dbReference>
<evidence type="ECO:0000256" key="1">
    <source>
        <dbReference type="SAM" id="MobiDB-lite"/>
    </source>
</evidence>
<feature type="region of interest" description="Disordered" evidence="1">
    <location>
        <begin position="83"/>
        <end position="172"/>
    </location>
</feature>
<dbReference type="InterPro" id="IPR019007">
    <property type="entry name" value="Wbp11/ELF5/Saf1_N"/>
</dbReference>
<feature type="compositionally biased region" description="Basic and acidic residues" evidence="1">
    <location>
        <begin position="87"/>
        <end position="121"/>
    </location>
</feature>
<feature type="compositionally biased region" description="Basic residues" evidence="1">
    <location>
        <begin position="122"/>
        <end position="133"/>
    </location>
</feature>
<reference evidence="3" key="1">
    <citation type="submission" date="2021-01" db="EMBL/GenBank/DDBJ databases">
        <authorList>
            <person name="Corre E."/>
            <person name="Pelletier E."/>
            <person name="Niang G."/>
            <person name="Scheremetjew M."/>
            <person name="Finn R."/>
            <person name="Kale V."/>
            <person name="Holt S."/>
            <person name="Cochrane G."/>
            <person name="Meng A."/>
            <person name="Brown T."/>
            <person name="Cohen L."/>
        </authorList>
    </citation>
    <scope>NUCLEOTIDE SEQUENCE</scope>
    <source>
        <strain evidence="3">RCC2335</strain>
    </source>
</reference>
<feature type="compositionally biased region" description="Basic residues" evidence="1">
    <location>
        <begin position="148"/>
        <end position="158"/>
    </location>
</feature>
<protein>
    <recommendedName>
        <fullName evidence="2">Wbp11/ELF5/Saf1 N-terminal domain-containing protein</fullName>
    </recommendedName>
</protein>
<feature type="region of interest" description="Disordered" evidence="1">
    <location>
        <begin position="1"/>
        <end position="45"/>
    </location>
</feature>
<gene>
    <name evidence="3" type="ORF">CROS1312_LOCUS29</name>
    <name evidence="4" type="ORF">CROS1312_LOCUS30</name>
</gene>
<dbReference type="GO" id="GO:0006396">
    <property type="term" value="P:RNA processing"/>
    <property type="evidence" value="ECO:0007669"/>
    <property type="project" value="InterPro"/>
</dbReference>
<name>A0A7S2T6Z8_9CHLO</name>
<evidence type="ECO:0000313" key="4">
    <source>
        <dbReference type="EMBL" id="CAD9720764.1"/>
    </source>
</evidence>
<feature type="domain" description="Wbp11/ELF5/Saf1 N-terminal" evidence="2">
    <location>
        <begin position="4"/>
        <end position="63"/>
    </location>
</feature>
<organism evidence="3">
    <name type="scientific">Chloropicon roscoffensis</name>
    <dbReference type="NCBI Taxonomy" id="1461544"/>
    <lineage>
        <taxon>Eukaryota</taxon>
        <taxon>Viridiplantae</taxon>
        <taxon>Chlorophyta</taxon>
        <taxon>Chloropicophyceae</taxon>
        <taxon>Chloropicales</taxon>
        <taxon>Chloropicaceae</taxon>
        <taxon>Chloropicon</taxon>
    </lineage>
</organism>
<proteinExistence type="predicted"/>
<dbReference type="EMBL" id="HBHM01000044">
    <property type="protein sequence ID" value="CAD9720763.1"/>
    <property type="molecule type" value="Transcribed_RNA"/>
</dbReference>
<evidence type="ECO:0000313" key="3">
    <source>
        <dbReference type="EMBL" id="CAD9720763.1"/>
    </source>
</evidence>
<feature type="compositionally biased region" description="Basic and acidic residues" evidence="1">
    <location>
        <begin position="10"/>
        <end position="45"/>
    </location>
</feature>
<evidence type="ECO:0000259" key="2">
    <source>
        <dbReference type="Pfam" id="PF09429"/>
    </source>
</evidence>
<accession>A0A7S2T6Z8</accession>
<dbReference type="Pfam" id="PF09429">
    <property type="entry name" value="Wbp11"/>
    <property type="match status" value="1"/>
</dbReference>